<reference evidence="4 5" key="1">
    <citation type="submission" date="2024-03" db="EMBL/GenBank/DDBJ databases">
        <title>Novel species of the genus Variovorax.</title>
        <authorList>
            <person name="Liu Q."/>
            <person name="Xin Y.-H."/>
        </authorList>
    </citation>
    <scope>NUCLEOTIDE SEQUENCE [LARGE SCALE GENOMIC DNA]</scope>
    <source>
        <strain evidence="4 5">KACC 18501</strain>
    </source>
</reference>
<keyword evidence="5" id="KW-1185">Reference proteome</keyword>
<dbReference type="RefSeq" id="WP_340361483.1">
    <property type="nucleotide sequence ID" value="NZ_JBBKZV010000001.1"/>
</dbReference>
<feature type="signal peptide" evidence="1">
    <location>
        <begin position="1"/>
        <end position="17"/>
    </location>
</feature>
<dbReference type="Pfam" id="PF21726">
    <property type="entry name" value="DUF6862"/>
    <property type="match status" value="1"/>
</dbReference>
<name>A0ABU8VRK5_9BURK</name>
<keyword evidence="1" id="KW-0732">Signal</keyword>
<sequence>AVSGAVTAGLTALASQAAVALINNQGDVGKTLHDLGSSASVKSLLTAIVTGGVLGGLNMNPTGLPTAGAGSQEFLTQLGQNLQAGAARALIDTAINGGSLEDSLKSGLKAAILDTVAAQAANAIGGLSMGDDAVLDGFTNKVAHAIAGCAVGAVRADNAGGCGAGALGAAVGEMAAEAYGRQIDTTQFAAMLGGIAVAIAGGDATQINLASQAGANAAANNYLNHTEAARLAPAASACNKGNLDQCRVATNLIATSDARDDALVSACLAPQSQACSSAIADFKIAQASYAGFPALNGTAAFRFVNATLSWVPVGSMPDTTPGEVFHGCGGPTNVCVVTSERDPQGNYIFRPASPLEAAAESGAITAITRDAIIRGAIDYGLDAIAIAAAARLGSTTVTASDVAGLRIVNGEVLNSRGTVIGRQDAATGLFVPATPPAGTPPGANIGSQSRLNELTTLFDKQNVTSEISLYGRTYTATVESNRTGTTKVFNTTNLSDAQLEAQAKAYVNDLTGGAALNPVAGNPPNVWLARLADGTTVNLRSVSSSVIGATGREARWTIDVKDNPQLAGVIARDRVEIKFK</sequence>
<dbReference type="InterPro" id="IPR006915">
    <property type="entry name" value="DUF637_hemagglutn_put"/>
</dbReference>
<evidence type="ECO:0000259" key="2">
    <source>
        <dbReference type="Pfam" id="PF04830"/>
    </source>
</evidence>
<feature type="non-terminal residue" evidence="4">
    <location>
        <position position="1"/>
    </location>
</feature>
<dbReference type="Proteomes" id="UP001363010">
    <property type="component" value="Unassembled WGS sequence"/>
</dbReference>
<evidence type="ECO:0000313" key="4">
    <source>
        <dbReference type="EMBL" id="MEJ8820415.1"/>
    </source>
</evidence>
<accession>A0ABU8VRK5</accession>
<dbReference type="Pfam" id="PF04830">
    <property type="entry name" value="DUF637"/>
    <property type="match status" value="1"/>
</dbReference>
<dbReference type="InterPro" id="IPR049271">
    <property type="entry name" value="DUF6862"/>
</dbReference>
<evidence type="ECO:0000256" key="1">
    <source>
        <dbReference type="SAM" id="SignalP"/>
    </source>
</evidence>
<gene>
    <name evidence="4" type="ORF">WKW80_00005</name>
</gene>
<feature type="chain" id="PRO_5046748740" evidence="1">
    <location>
        <begin position="18"/>
        <end position="580"/>
    </location>
</feature>
<feature type="domain" description="DUF6862" evidence="3">
    <location>
        <begin position="227"/>
        <end position="290"/>
    </location>
</feature>
<proteinExistence type="predicted"/>
<feature type="domain" description="DUF637" evidence="2">
    <location>
        <begin position="5"/>
        <end position="169"/>
    </location>
</feature>
<protein>
    <submittedName>
        <fullName evidence="4">DUF637 domain-containing protein</fullName>
    </submittedName>
</protein>
<dbReference type="EMBL" id="JBBKZV010000001">
    <property type="protein sequence ID" value="MEJ8820415.1"/>
    <property type="molecule type" value="Genomic_DNA"/>
</dbReference>
<organism evidence="4 5">
    <name type="scientific">Variovorax humicola</name>
    <dbReference type="NCBI Taxonomy" id="1769758"/>
    <lineage>
        <taxon>Bacteria</taxon>
        <taxon>Pseudomonadati</taxon>
        <taxon>Pseudomonadota</taxon>
        <taxon>Betaproteobacteria</taxon>
        <taxon>Burkholderiales</taxon>
        <taxon>Comamonadaceae</taxon>
        <taxon>Variovorax</taxon>
    </lineage>
</organism>
<comment type="caution">
    <text evidence="4">The sequence shown here is derived from an EMBL/GenBank/DDBJ whole genome shotgun (WGS) entry which is preliminary data.</text>
</comment>
<evidence type="ECO:0000259" key="3">
    <source>
        <dbReference type="Pfam" id="PF21726"/>
    </source>
</evidence>
<evidence type="ECO:0000313" key="5">
    <source>
        <dbReference type="Proteomes" id="UP001363010"/>
    </source>
</evidence>